<dbReference type="Proteomes" id="UP000887565">
    <property type="component" value="Unplaced"/>
</dbReference>
<name>A0A915ILG3_ROMCU</name>
<accession>A0A915ILG3</accession>
<dbReference type="AlphaFoldDB" id="A0A915ILG3"/>
<proteinExistence type="predicted"/>
<organism evidence="1 2">
    <name type="scientific">Romanomermis culicivorax</name>
    <name type="common">Nematode worm</name>
    <dbReference type="NCBI Taxonomy" id="13658"/>
    <lineage>
        <taxon>Eukaryota</taxon>
        <taxon>Metazoa</taxon>
        <taxon>Ecdysozoa</taxon>
        <taxon>Nematoda</taxon>
        <taxon>Enoplea</taxon>
        <taxon>Dorylaimia</taxon>
        <taxon>Mermithida</taxon>
        <taxon>Mermithoidea</taxon>
        <taxon>Mermithidae</taxon>
        <taxon>Romanomermis</taxon>
    </lineage>
</organism>
<evidence type="ECO:0000313" key="1">
    <source>
        <dbReference type="Proteomes" id="UP000887565"/>
    </source>
</evidence>
<reference evidence="2" key="1">
    <citation type="submission" date="2022-11" db="UniProtKB">
        <authorList>
            <consortium name="WormBaseParasite"/>
        </authorList>
    </citation>
    <scope>IDENTIFICATION</scope>
</reference>
<keyword evidence="1" id="KW-1185">Reference proteome</keyword>
<protein>
    <submittedName>
        <fullName evidence="2">Uncharacterized protein</fullName>
    </submittedName>
</protein>
<dbReference type="WBParaSite" id="nRc.2.0.1.t14714-RA">
    <property type="protein sequence ID" value="nRc.2.0.1.t14714-RA"/>
    <property type="gene ID" value="nRc.2.0.1.g14714"/>
</dbReference>
<evidence type="ECO:0000313" key="2">
    <source>
        <dbReference type="WBParaSite" id="nRc.2.0.1.t14714-RA"/>
    </source>
</evidence>
<sequence length="60" mass="6603">LSAAGPRYIRSKIERPGNQNISALGTEEQLKINLCNQTFAQVTDQPGLCNKTLMVDLNND</sequence>